<dbReference type="EMBL" id="PVSR01000017">
    <property type="protein sequence ID" value="PRW63235.1"/>
    <property type="molecule type" value="Genomic_DNA"/>
</dbReference>
<dbReference type="Gene3D" id="1.20.1260.20">
    <property type="entry name" value="PPE superfamily"/>
    <property type="match status" value="1"/>
</dbReference>
<gene>
    <name evidence="4" type="ORF">CEP50_11155</name>
</gene>
<proteinExistence type="inferred from homology"/>
<feature type="compositionally biased region" description="Low complexity" evidence="2">
    <location>
        <begin position="303"/>
        <end position="346"/>
    </location>
</feature>
<feature type="compositionally biased region" description="Low complexity" evidence="2">
    <location>
        <begin position="441"/>
        <end position="466"/>
    </location>
</feature>
<evidence type="ECO:0000313" key="4">
    <source>
        <dbReference type="EMBL" id="PRW63235.1"/>
    </source>
</evidence>
<feature type="compositionally biased region" description="Gly residues" evidence="2">
    <location>
        <begin position="268"/>
        <end position="302"/>
    </location>
</feature>
<evidence type="ECO:0000259" key="3">
    <source>
        <dbReference type="Pfam" id="PF00823"/>
    </source>
</evidence>
<dbReference type="InterPro" id="IPR000030">
    <property type="entry name" value="PPE_dom"/>
</dbReference>
<organism evidence="4 5">
    <name type="scientific">Actinopolyspora mortivallis</name>
    <dbReference type="NCBI Taxonomy" id="33906"/>
    <lineage>
        <taxon>Bacteria</taxon>
        <taxon>Bacillati</taxon>
        <taxon>Actinomycetota</taxon>
        <taxon>Actinomycetes</taxon>
        <taxon>Actinopolysporales</taxon>
        <taxon>Actinopolysporaceae</taxon>
        <taxon>Actinopolyspora</taxon>
    </lineage>
</organism>
<feature type="region of interest" description="Disordered" evidence="2">
    <location>
        <begin position="243"/>
        <end position="522"/>
    </location>
</feature>
<dbReference type="RefSeq" id="WP_106113886.1">
    <property type="nucleotide sequence ID" value="NZ_PVSR01000017.1"/>
</dbReference>
<dbReference type="InterPro" id="IPR038332">
    <property type="entry name" value="PPE_sf"/>
</dbReference>
<evidence type="ECO:0000313" key="5">
    <source>
        <dbReference type="Proteomes" id="UP000239352"/>
    </source>
</evidence>
<evidence type="ECO:0000256" key="1">
    <source>
        <dbReference type="ARBA" id="ARBA00010652"/>
    </source>
</evidence>
<dbReference type="STRING" id="1050202.GCA_000384035_02761"/>
<name>A0A2T0GVU2_ACTMO</name>
<comment type="similarity">
    <text evidence="1">Belongs to the mycobacterial PPE family.</text>
</comment>
<protein>
    <recommendedName>
        <fullName evidence="3">PPE domain-containing protein</fullName>
    </recommendedName>
</protein>
<sequence>MSEGEHDYHSYEYVADKEKEAYQQHYDSGPSQQDAGAFGFLTDAMDRLRAHSEADQAAQQYVRQQASSVAPEMRMRQRPADLGCTRYEAFPHKELVRFVREDFDPSSVHDMGRYYNQVGKDFIDFAERIHRAAARTEQSWTGSAGDAMRARVTTLSEHMGHSGQAAQLTANQIGMQAEAGEQARNSMPEDPEFDLKSELLDLASNPNPFTAVQRANEIREKAEQAQRAHQEAAQVMGTMERSFGETAEKTPRFTPPPESPDGDSSGTGPTGVDGTGTGTGSGTAGGFGASGGYSGPVGGGPPAGTSSAGTGVGTVTPTTSGPNTGQPPVSSTNQPSTTTPSWSSPGNTGGSQPGVVRGPDGTLYRQDPRTGQWMRQNPYNGRWAPVPPGGTVPGTGRVGGGSGGYTPGRTGGYAPGRAGGSGGFGPGAGSNPLGPGGRAGVGPTPASPTSSASGAAAPSGSNRGAGRTPVGAGAGNNSNGAEDEEHERKYVLDSDEIGDDLGLPRVAPPVIGARPEEEGGDR</sequence>
<reference evidence="4 5" key="1">
    <citation type="submission" date="2018-03" db="EMBL/GenBank/DDBJ databases">
        <title>Actinopolyspora mortivallis from Sahara, screening for active biomolecules.</title>
        <authorList>
            <person name="Selama O."/>
            <person name="Wellington E.M.H."/>
            <person name="Hacene H."/>
        </authorList>
    </citation>
    <scope>NUCLEOTIDE SEQUENCE [LARGE SCALE GENOMIC DNA]</scope>
    <source>
        <strain evidence="4 5">M5A</strain>
    </source>
</reference>
<dbReference type="InParanoid" id="A0A2T0GVU2"/>
<comment type="caution">
    <text evidence="4">The sequence shown here is derived from an EMBL/GenBank/DDBJ whole genome shotgun (WGS) entry which is preliminary data.</text>
</comment>
<accession>A0A2T0GVU2</accession>
<feature type="compositionally biased region" description="Gly residues" evidence="2">
    <location>
        <begin position="391"/>
        <end position="440"/>
    </location>
</feature>
<dbReference type="AlphaFoldDB" id="A0A2T0GVU2"/>
<dbReference type="SUPFAM" id="SSF140459">
    <property type="entry name" value="PE/PPE dimer-like"/>
    <property type="match status" value="1"/>
</dbReference>
<evidence type="ECO:0000256" key="2">
    <source>
        <dbReference type="SAM" id="MobiDB-lite"/>
    </source>
</evidence>
<feature type="domain" description="PPE" evidence="3">
    <location>
        <begin position="115"/>
        <end position="243"/>
    </location>
</feature>
<dbReference type="Proteomes" id="UP000239352">
    <property type="component" value="Unassembled WGS sequence"/>
</dbReference>
<keyword evidence="5" id="KW-1185">Reference proteome</keyword>
<dbReference type="Pfam" id="PF00823">
    <property type="entry name" value="PPE"/>
    <property type="match status" value="1"/>
</dbReference>